<comment type="caution">
    <text evidence="2">The sequence shown here is derived from an EMBL/GenBank/DDBJ whole genome shotgun (WGS) entry which is preliminary data.</text>
</comment>
<dbReference type="Gene3D" id="3.60.10.10">
    <property type="entry name" value="Endonuclease/exonuclease/phosphatase"/>
    <property type="match status" value="1"/>
</dbReference>
<dbReference type="InterPro" id="IPR026960">
    <property type="entry name" value="RVT-Znf"/>
</dbReference>
<accession>A0A438DSN8</accession>
<sequence>MRRFSEVIEELSLKDLPSSGGQFTWYGGPNSQAASRLDHFLISNEWEDHFLGVFQCALPRIVSDHCPISLEGREVKKGKSPFCFENMWLLSDGFKELVKVWWTGYSVAGSNNHCLAEKLKALKRDLRRWNKEVFERSRSLEEPFSDKRSVRSPVQLLRRYLVRMASPWHFGIFPGILPKLKLVVGEVVSKYQHAFIQNRQILDAALIANEAVDFRLKDNLSGLLLKLDIEKALIMSTGTAFCHHGDSQPVALQSQNGGFIEGFKVGSSSGVGRDLLHLLFADDTLLLCKANSEQLRYLSWVFLWFEVISRLKVNRDKSEAIPEDAYLDKEHSFKSFNLLYVSLCHFAESVYKICKYPRDFLWGGGALEKKMQLVNWSVVCADMRQGGLGIRSLVALNKALLGKWSWKFVVERDSLWKQVIIDKFGVEEGGWCSREVKEAYGVGDQWVFDAWEEDREVGSWNPLFSRHFNDWEMEEVEGLLRKLHPLVLNRDVEDVLSWKSWAPMRVSFFAWEASWNRILTIEQLKRRDWNMPNRCYLLGPAFLNQKEFDRLAWCF</sequence>
<protein>
    <submittedName>
        <fullName evidence="2">Putative ribonuclease H protein</fullName>
    </submittedName>
</protein>
<feature type="domain" description="Reverse transcriptase zinc-binding" evidence="1">
    <location>
        <begin position="496"/>
        <end position="537"/>
    </location>
</feature>
<dbReference type="Proteomes" id="UP000288805">
    <property type="component" value="Unassembled WGS sequence"/>
</dbReference>
<dbReference type="PANTHER" id="PTHR33710:SF71">
    <property type="entry name" value="ENDONUCLEASE_EXONUCLEASE_PHOSPHATASE DOMAIN-CONTAINING PROTEIN"/>
    <property type="match status" value="1"/>
</dbReference>
<dbReference type="AlphaFoldDB" id="A0A438DSN8"/>
<dbReference type="PANTHER" id="PTHR33710">
    <property type="entry name" value="BNAC02G09200D PROTEIN"/>
    <property type="match status" value="1"/>
</dbReference>
<dbReference type="SUPFAM" id="SSF56219">
    <property type="entry name" value="DNase I-like"/>
    <property type="match status" value="1"/>
</dbReference>
<dbReference type="EMBL" id="QGNW01001505">
    <property type="protein sequence ID" value="RVW38516.1"/>
    <property type="molecule type" value="Genomic_DNA"/>
</dbReference>
<proteinExistence type="predicted"/>
<reference evidence="2 3" key="1">
    <citation type="journal article" date="2018" name="PLoS Genet.">
        <title>Population sequencing reveals clonal diversity and ancestral inbreeding in the grapevine cultivar Chardonnay.</title>
        <authorList>
            <person name="Roach M.J."/>
            <person name="Johnson D.L."/>
            <person name="Bohlmann J."/>
            <person name="van Vuuren H.J."/>
            <person name="Jones S.J."/>
            <person name="Pretorius I.S."/>
            <person name="Schmidt S.A."/>
            <person name="Borneman A.R."/>
        </authorList>
    </citation>
    <scope>NUCLEOTIDE SEQUENCE [LARGE SCALE GENOMIC DNA]</scope>
    <source>
        <strain evidence="3">cv. Chardonnay</strain>
        <tissue evidence="2">Leaf</tissue>
    </source>
</reference>
<name>A0A438DSN8_VITVI</name>
<evidence type="ECO:0000259" key="1">
    <source>
        <dbReference type="Pfam" id="PF13966"/>
    </source>
</evidence>
<gene>
    <name evidence="2" type="primary">VvCHDh000004_544</name>
    <name evidence="2" type="ORF">CK203_085280</name>
</gene>
<evidence type="ECO:0000313" key="3">
    <source>
        <dbReference type="Proteomes" id="UP000288805"/>
    </source>
</evidence>
<evidence type="ECO:0000313" key="2">
    <source>
        <dbReference type="EMBL" id="RVW38516.1"/>
    </source>
</evidence>
<organism evidence="2 3">
    <name type="scientific">Vitis vinifera</name>
    <name type="common">Grape</name>
    <dbReference type="NCBI Taxonomy" id="29760"/>
    <lineage>
        <taxon>Eukaryota</taxon>
        <taxon>Viridiplantae</taxon>
        <taxon>Streptophyta</taxon>
        <taxon>Embryophyta</taxon>
        <taxon>Tracheophyta</taxon>
        <taxon>Spermatophyta</taxon>
        <taxon>Magnoliopsida</taxon>
        <taxon>eudicotyledons</taxon>
        <taxon>Gunneridae</taxon>
        <taxon>Pentapetalae</taxon>
        <taxon>rosids</taxon>
        <taxon>Vitales</taxon>
        <taxon>Vitaceae</taxon>
        <taxon>Viteae</taxon>
        <taxon>Vitis</taxon>
    </lineage>
</organism>
<dbReference type="Pfam" id="PF13966">
    <property type="entry name" value="zf-RVT"/>
    <property type="match status" value="1"/>
</dbReference>
<dbReference type="InterPro" id="IPR036691">
    <property type="entry name" value="Endo/exonu/phosph_ase_sf"/>
</dbReference>